<gene>
    <name evidence="3" type="ORF">JJB74_04180</name>
</gene>
<dbReference type="InterPro" id="IPR036515">
    <property type="entry name" value="Transposase_17_sf"/>
</dbReference>
<dbReference type="RefSeq" id="WP_200590527.1">
    <property type="nucleotide sequence ID" value="NZ_JAEPBG010000001.1"/>
</dbReference>
<dbReference type="GO" id="GO:0004803">
    <property type="term" value="F:transposase activity"/>
    <property type="evidence" value="ECO:0007669"/>
    <property type="project" value="InterPro"/>
</dbReference>
<feature type="region of interest" description="Disordered" evidence="1">
    <location>
        <begin position="205"/>
        <end position="232"/>
    </location>
</feature>
<keyword evidence="4" id="KW-1185">Reference proteome</keyword>
<dbReference type="PANTHER" id="PTHR34322:SF2">
    <property type="entry name" value="TRANSPOSASE IS200-LIKE DOMAIN-CONTAINING PROTEIN"/>
    <property type="match status" value="1"/>
</dbReference>
<evidence type="ECO:0000259" key="2">
    <source>
        <dbReference type="SMART" id="SM01321"/>
    </source>
</evidence>
<evidence type="ECO:0000313" key="3">
    <source>
        <dbReference type="EMBL" id="MBK4733805.1"/>
    </source>
</evidence>
<sequence>MARLSRLVVPQQPHYVSQVGHDRQPVFRDAEDCSAYLNWLREGARKFRVAIHAYVLLPEAIDLLATPADAEGLPRLMQWLSRYYVPYFNRKYGRTGTLWGGRYRAAVLDAPSWLLDCCRYLEMQPVRLGAAAEPQEYRWSSFAHHAGIQADPVITDHPLYWALGNTPFEREAAYRHRMEAGMSAAETERLASALRSGWALGPEAFRSEMERKTGRRAGPARRGRPPKAEVVS</sequence>
<dbReference type="SMART" id="SM01321">
    <property type="entry name" value="Y1_Tnp"/>
    <property type="match status" value="1"/>
</dbReference>
<comment type="caution">
    <text evidence="3">The sequence shown here is derived from an EMBL/GenBank/DDBJ whole genome shotgun (WGS) entry which is preliminary data.</text>
</comment>
<dbReference type="PANTHER" id="PTHR34322">
    <property type="entry name" value="TRANSPOSASE, Y1_TNP DOMAIN-CONTAINING"/>
    <property type="match status" value="1"/>
</dbReference>
<protein>
    <submittedName>
        <fullName evidence="3">Transposase</fullName>
    </submittedName>
</protein>
<dbReference type="GO" id="GO:0003677">
    <property type="term" value="F:DNA binding"/>
    <property type="evidence" value="ECO:0007669"/>
    <property type="project" value="InterPro"/>
</dbReference>
<dbReference type="EMBL" id="JAEPBG010000001">
    <property type="protein sequence ID" value="MBK4733805.1"/>
    <property type="molecule type" value="Genomic_DNA"/>
</dbReference>
<accession>A0A934SQT7</accession>
<evidence type="ECO:0000313" key="4">
    <source>
        <dbReference type="Proteomes" id="UP000622890"/>
    </source>
</evidence>
<feature type="domain" description="Transposase IS200-like" evidence="2">
    <location>
        <begin position="9"/>
        <end position="124"/>
    </location>
</feature>
<feature type="compositionally biased region" description="Basic residues" evidence="1">
    <location>
        <begin position="213"/>
        <end position="225"/>
    </location>
</feature>
<dbReference type="Gene3D" id="3.30.70.1290">
    <property type="entry name" value="Transposase IS200-like"/>
    <property type="match status" value="1"/>
</dbReference>
<proteinExistence type="predicted"/>
<evidence type="ECO:0000256" key="1">
    <source>
        <dbReference type="SAM" id="MobiDB-lite"/>
    </source>
</evidence>
<organism evidence="3 4">
    <name type="scientific">Noviherbaspirillum pedocola</name>
    <dbReference type="NCBI Taxonomy" id="2801341"/>
    <lineage>
        <taxon>Bacteria</taxon>
        <taxon>Pseudomonadati</taxon>
        <taxon>Pseudomonadota</taxon>
        <taxon>Betaproteobacteria</taxon>
        <taxon>Burkholderiales</taxon>
        <taxon>Oxalobacteraceae</taxon>
        <taxon>Noviherbaspirillum</taxon>
    </lineage>
</organism>
<dbReference type="SUPFAM" id="SSF143422">
    <property type="entry name" value="Transposase IS200-like"/>
    <property type="match status" value="1"/>
</dbReference>
<reference evidence="3" key="1">
    <citation type="submission" date="2021-01" db="EMBL/GenBank/DDBJ databases">
        <title>Genome sequence of strain Noviherbaspirillum sp. DKR-6.</title>
        <authorList>
            <person name="Chaudhary D.K."/>
        </authorList>
    </citation>
    <scope>NUCLEOTIDE SEQUENCE</scope>
    <source>
        <strain evidence="3">DKR-6</strain>
    </source>
</reference>
<dbReference type="GO" id="GO:0006313">
    <property type="term" value="P:DNA transposition"/>
    <property type="evidence" value="ECO:0007669"/>
    <property type="project" value="InterPro"/>
</dbReference>
<dbReference type="Proteomes" id="UP000622890">
    <property type="component" value="Unassembled WGS sequence"/>
</dbReference>
<dbReference type="InterPro" id="IPR002686">
    <property type="entry name" value="Transposase_17"/>
</dbReference>
<name>A0A934SQT7_9BURK</name>
<dbReference type="AlphaFoldDB" id="A0A934SQT7"/>